<evidence type="ECO:0000313" key="2">
    <source>
        <dbReference type="EMBL" id="CBK24791.2"/>
    </source>
</evidence>
<gene>
    <name evidence="2" type="ORF">GSBLH_T00004479001</name>
</gene>
<dbReference type="Pfam" id="PF08636">
    <property type="entry name" value="Pkr1"/>
    <property type="match status" value="1"/>
</dbReference>
<dbReference type="InterPro" id="IPR013945">
    <property type="entry name" value="Pkr1"/>
</dbReference>
<evidence type="ECO:0000256" key="1">
    <source>
        <dbReference type="SAM" id="Phobius"/>
    </source>
</evidence>
<feature type="transmembrane region" description="Helical" evidence="1">
    <location>
        <begin position="32"/>
        <end position="54"/>
    </location>
</feature>
<evidence type="ECO:0000313" key="3">
    <source>
        <dbReference type="Proteomes" id="UP000008312"/>
    </source>
</evidence>
<proteinExistence type="predicted"/>
<dbReference type="EMBL" id="FN668689">
    <property type="protein sequence ID" value="CBK24791.2"/>
    <property type="molecule type" value="Genomic_DNA"/>
</dbReference>
<keyword evidence="1" id="KW-0812">Transmembrane</keyword>
<dbReference type="GO" id="GO:0070072">
    <property type="term" value="P:vacuolar proton-transporting V-type ATPase complex assembly"/>
    <property type="evidence" value="ECO:0007669"/>
    <property type="project" value="InterPro"/>
</dbReference>
<feature type="transmembrane region" description="Helical" evidence="1">
    <location>
        <begin position="61"/>
        <end position="79"/>
    </location>
</feature>
<organism evidence="2">
    <name type="scientific">Blastocystis hominis</name>
    <dbReference type="NCBI Taxonomy" id="12968"/>
    <lineage>
        <taxon>Eukaryota</taxon>
        <taxon>Sar</taxon>
        <taxon>Stramenopiles</taxon>
        <taxon>Bigyra</taxon>
        <taxon>Opalozoa</taxon>
        <taxon>Opalinata</taxon>
        <taxon>Blastocystidae</taxon>
        <taxon>Blastocystis</taxon>
    </lineage>
</organism>
<dbReference type="Proteomes" id="UP000008312">
    <property type="component" value="Unassembled WGS sequence"/>
</dbReference>
<dbReference type="RefSeq" id="XP_012898839.1">
    <property type="nucleotide sequence ID" value="XM_013043385.1"/>
</dbReference>
<dbReference type="OrthoDB" id="10414258at2759"/>
<protein>
    <submittedName>
        <fullName evidence="2">Uncharacterized protein</fullName>
    </submittedName>
</protein>
<dbReference type="AlphaFoldDB" id="D8M9Q2"/>
<keyword evidence="1" id="KW-1133">Transmembrane helix</keyword>
<accession>D8M9Q2</accession>
<keyword evidence="1" id="KW-0472">Membrane</keyword>
<sequence>MSTPKKQEVPEEHENFIVKFIMMLLSPGVNSASLILLNMTLVMEWIFIIVSLFYRYYNIHVYILGFLTTALVLFVNFYAPAINEAVNASEEKKND</sequence>
<name>D8M9Q2_BLAHO</name>
<dbReference type="InParanoid" id="D8M9Q2"/>
<reference evidence="2" key="1">
    <citation type="submission" date="2010-02" db="EMBL/GenBank/DDBJ databases">
        <title>Sequencing and annotation of the Blastocystis hominis genome.</title>
        <authorList>
            <person name="Wincker P."/>
        </authorList>
    </citation>
    <scope>NUCLEOTIDE SEQUENCE</scope>
    <source>
        <strain evidence="2">Singapore isolate B</strain>
    </source>
</reference>
<dbReference type="GeneID" id="24921504"/>
<keyword evidence="3" id="KW-1185">Reference proteome</keyword>